<evidence type="ECO:0000259" key="4">
    <source>
        <dbReference type="Pfam" id="PF00248"/>
    </source>
</evidence>
<dbReference type="EMBL" id="JACHWJ010000001">
    <property type="protein sequence ID" value="MBB2957154.1"/>
    <property type="molecule type" value="Genomic_DNA"/>
</dbReference>
<protein>
    <submittedName>
        <fullName evidence="5">L-glyceraldehyde 3-phosphate reductase</fullName>
        <ecNumber evidence="5">1.1.1.-</ecNumber>
    </submittedName>
</protein>
<sequence length="343" mass="37063">MTAEARDVYGAAPDRYKRMRYAKSGTSGLKLPELSLGLWHNFGRERSLEMQRAIIRRAFDLGITHFDLANNYGPPPGSAEENFGQILAEDLAAYRDEIIVSSKAGYSMWPGPYGEWGSRKSVLASLDQSLTRLGLDYVDIFYSHRFDPETPLEETMGALATAVTSGRALYVGVSNYNPAQTREAAGILAGHGIPLTIHQPRYSMFDRHIEEGLLPVLDEVGAGGIVFSPLAQGLLTDRYLDGEVPATSRAATSKFLSASGIDDEYLARARALTEIAAERGQTLAQLALSWVLRHPQVTSALIGASSVAQLEQNVAALDAPALTLGELAKIEPLAVDGTGQVSR</sequence>
<evidence type="ECO:0000313" key="6">
    <source>
        <dbReference type="Proteomes" id="UP000545286"/>
    </source>
</evidence>
<gene>
    <name evidence="5" type="ORF">FHX72_001266</name>
</gene>
<dbReference type="PANTHER" id="PTHR43150:SF4">
    <property type="entry name" value="L-GLYCERALDEHYDE 3-PHOSPHATE REDUCTASE"/>
    <property type="match status" value="1"/>
</dbReference>
<keyword evidence="6" id="KW-1185">Reference proteome</keyword>
<dbReference type="RefSeq" id="WP_183623686.1">
    <property type="nucleotide sequence ID" value="NZ_JACHWJ010000001.1"/>
</dbReference>
<reference evidence="5 6" key="1">
    <citation type="submission" date="2020-08" db="EMBL/GenBank/DDBJ databases">
        <title>Sequencing the genomes of 1000 actinobacteria strains.</title>
        <authorList>
            <person name="Klenk H.-P."/>
        </authorList>
    </citation>
    <scope>NUCLEOTIDE SEQUENCE [LARGE SCALE GENOMIC DNA]</scope>
    <source>
        <strain evidence="5 6">DSM 20419</strain>
    </source>
</reference>
<evidence type="ECO:0000313" key="5">
    <source>
        <dbReference type="EMBL" id="MBB2957154.1"/>
    </source>
</evidence>
<comment type="similarity">
    <text evidence="1">Belongs to the shaker potassium channel beta subunit family.</text>
</comment>
<dbReference type="SUPFAM" id="SSF51430">
    <property type="entry name" value="NAD(P)-linked oxidoreductase"/>
    <property type="match status" value="1"/>
</dbReference>
<proteinExistence type="inferred from homology"/>
<dbReference type="InterPro" id="IPR023210">
    <property type="entry name" value="NADP_OxRdtase_dom"/>
</dbReference>
<evidence type="ECO:0000256" key="2">
    <source>
        <dbReference type="ARBA" id="ARBA00022857"/>
    </source>
</evidence>
<dbReference type="Proteomes" id="UP000545286">
    <property type="component" value="Unassembled WGS sequence"/>
</dbReference>
<keyword evidence="2" id="KW-0521">NADP</keyword>
<feature type="domain" description="NADP-dependent oxidoreductase" evidence="4">
    <location>
        <begin position="33"/>
        <end position="331"/>
    </location>
</feature>
<dbReference type="Gene3D" id="3.20.20.100">
    <property type="entry name" value="NADP-dependent oxidoreductase domain"/>
    <property type="match status" value="1"/>
</dbReference>
<dbReference type="GO" id="GO:0016491">
    <property type="term" value="F:oxidoreductase activity"/>
    <property type="evidence" value="ECO:0007669"/>
    <property type="project" value="UniProtKB-KW"/>
</dbReference>
<dbReference type="PANTHER" id="PTHR43150">
    <property type="entry name" value="HYPERKINETIC, ISOFORM M"/>
    <property type="match status" value="1"/>
</dbReference>
<accession>A0A7W4YE47</accession>
<dbReference type="Pfam" id="PF00248">
    <property type="entry name" value="Aldo_ket_red"/>
    <property type="match status" value="1"/>
</dbReference>
<dbReference type="AlphaFoldDB" id="A0A7W4YE47"/>
<dbReference type="InterPro" id="IPR036812">
    <property type="entry name" value="NAD(P)_OxRdtase_dom_sf"/>
</dbReference>
<name>A0A7W4YE47_9MICO</name>
<keyword evidence="3 5" id="KW-0560">Oxidoreductase</keyword>
<organism evidence="5 6">
    <name type="scientific">Pseudoclavibacter helvolus</name>
    <dbReference type="NCBI Taxonomy" id="255205"/>
    <lineage>
        <taxon>Bacteria</taxon>
        <taxon>Bacillati</taxon>
        <taxon>Actinomycetota</taxon>
        <taxon>Actinomycetes</taxon>
        <taxon>Micrococcales</taxon>
        <taxon>Microbacteriaceae</taxon>
        <taxon>Pseudoclavibacter</taxon>
    </lineage>
</organism>
<dbReference type="EC" id="1.1.1.-" evidence="5"/>
<evidence type="ECO:0000256" key="1">
    <source>
        <dbReference type="ARBA" id="ARBA00006515"/>
    </source>
</evidence>
<dbReference type="GO" id="GO:0051596">
    <property type="term" value="P:methylglyoxal catabolic process"/>
    <property type="evidence" value="ECO:0007669"/>
    <property type="project" value="TreeGrafter"/>
</dbReference>
<evidence type="ECO:0000256" key="3">
    <source>
        <dbReference type="ARBA" id="ARBA00023002"/>
    </source>
</evidence>
<comment type="caution">
    <text evidence="5">The sequence shown here is derived from an EMBL/GenBank/DDBJ whole genome shotgun (WGS) entry which is preliminary data.</text>
</comment>
<dbReference type="InterPro" id="IPR005399">
    <property type="entry name" value="K_chnl_volt-dep_bsu_KCNAB-rel"/>
</dbReference>